<evidence type="ECO:0000256" key="1">
    <source>
        <dbReference type="SAM" id="MobiDB-lite"/>
    </source>
</evidence>
<sequence>MKADDSPLYPSDVRGRGRQSGAGEGERLKEPRYQGECSRGATVVTWVEMEQLLKYMALKRVWPEIKTRWLMGAVMTKRGRCCNSMEIELQLAIDAFKNGDCGLNECARVYGIPRGIIKRSSYSKNI</sequence>
<reference evidence="2 3" key="1">
    <citation type="submission" date="2023-02" db="EMBL/GenBank/DDBJ databases">
        <title>LHISI_Scaffold_Assembly.</title>
        <authorList>
            <person name="Stuart O.P."/>
            <person name="Cleave R."/>
            <person name="Magrath M.J.L."/>
            <person name="Mikheyev A.S."/>
        </authorList>
    </citation>
    <scope>NUCLEOTIDE SEQUENCE [LARGE SCALE GENOMIC DNA]</scope>
    <source>
        <strain evidence="2">Daus_M_001</strain>
        <tissue evidence="2">Leg muscle</tissue>
    </source>
</reference>
<accession>A0ABQ9GJA9</accession>
<dbReference type="Proteomes" id="UP001159363">
    <property type="component" value="Chromosome 10"/>
</dbReference>
<feature type="region of interest" description="Disordered" evidence="1">
    <location>
        <begin position="1"/>
        <end position="32"/>
    </location>
</feature>
<evidence type="ECO:0000313" key="3">
    <source>
        <dbReference type="Proteomes" id="UP001159363"/>
    </source>
</evidence>
<comment type="caution">
    <text evidence="2">The sequence shown here is derived from an EMBL/GenBank/DDBJ whole genome shotgun (WGS) entry which is preliminary data.</text>
</comment>
<name>A0ABQ9GJA9_9NEOP</name>
<gene>
    <name evidence="2" type="ORF">PR048_025713</name>
</gene>
<proteinExistence type="predicted"/>
<protein>
    <recommendedName>
        <fullName evidence="4">HTH psq-type domain-containing protein</fullName>
    </recommendedName>
</protein>
<evidence type="ECO:0000313" key="2">
    <source>
        <dbReference type="EMBL" id="KAJ8872111.1"/>
    </source>
</evidence>
<dbReference type="EMBL" id="JARBHB010000011">
    <property type="protein sequence ID" value="KAJ8872111.1"/>
    <property type="molecule type" value="Genomic_DNA"/>
</dbReference>
<evidence type="ECO:0008006" key="4">
    <source>
        <dbReference type="Google" id="ProtNLM"/>
    </source>
</evidence>
<keyword evidence="3" id="KW-1185">Reference proteome</keyword>
<organism evidence="2 3">
    <name type="scientific">Dryococelus australis</name>
    <dbReference type="NCBI Taxonomy" id="614101"/>
    <lineage>
        <taxon>Eukaryota</taxon>
        <taxon>Metazoa</taxon>
        <taxon>Ecdysozoa</taxon>
        <taxon>Arthropoda</taxon>
        <taxon>Hexapoda</taxon>
        <taxon>Insecta</taxon>
        <taxon>Pterygota</taxon>
        <taxon>Neoptera</taxon>
        <taxon>Polyneoptera</taxon>
        <taxon>Phasmatodea</taxon>
        <taxon>Verophasmatodea</taxon>
        <taxon>Anareolatae</taxon>
        <taxon>Phasmatidae</taxon>
        <taxon>Eurycanthinae</taxon>
        <taxon>Dryococelus</taxon>
    </lineage>
</organism>